<feature type="compositionally biased region" description="Basic and acidic residues" evidence="10">
    <location>
        <begin position="180"/>
        <end position="211"/>
    </location>
</feature>
<name>A0ABY0HFR1_9PEZI</name>
<evidence type="ECO:0000313" key="12">
    <source>
        <dbReference type="Proteomes" id="UP000294003"/>
    </source>
</evidence>
<keyword evidence="12" id="KW-1185">Reference proteome</keyword>
<dbReference type="PROSITE" id="PS51257">
    <property type="entry name" value="PROKAR_LIPOPROTEIN"/>
    <property type="match status" value="1"/>
</dbReference>
<reference evidence="11 12" key="1">
    <citation type="submission" date="2018-06" db="EMBL/GenBank/DDBJ databases">
        <title>Complete Genomes of Monosporascus.</title>
        <authorList>
            <person name="Robinson A.J."/>
            <person name="Natvig D.O."/>
        </authorList>
    </citation>
    <scope>NUCLEOTIDE SEQUENCE [LARGE SCALE GENOMIC DNA]</scope>
    <source>
        <strain evidence="11 12">CBS 609.92</strain>
    </source>
</reference>
<evidence type="ECO:0000256" key="7">
    <source>
        <dbReference type="ARBA" id="ARBA00023277"/>
    </source>
</evidence>
<keyword evidence="7" id="KW-0119">Carbohydrate metabolism</keyword>
<dbReference type="PANTHER" id="PTHR38050:SF2">
    <property type="entry name" value="FERULOYL ESTERASE C-RELATED"/>
    <property type="match status" value="1"/>
</dbReference>
<keyword evidence="6" id="KW-0378">Hydrolase</keyword>
<keyword evidence="4" id="KW-0858">Xylan degradation</keyword>
<evidence type="ECO:0000256" key="6">
    <source>
        <dbReference type="ARBA" id="ARBA00022801"/>
    </source>
</evidence>
<dbReference type="EC" id="3.1.1.73" evidence="2"/>
<keyword evidence="3" id="KW-0964">Secreted</keyword>
<evidence type="ECO:0000256" key="5">
    <source>
        <dbReference type="ARBA" id="ARBA00022729"/>
    </source>
</evidence>
<dbReference type="InterPro" id="IPR043595">
    <property type="entry name" value="FaeB/C/D"/>
</dbReference>
<sequence length="315" mass="33812">MRAHGTGPSVSAAAGCGKAARVRLGNWYSAEIADRREYRILPPQSYDPGRPTPLILSYHGATRNKAHQIRADRLSNPAFNNDHLMTYLQGARREVPDPRSTMQQGASDPAEGVDNVAFTAAALHAAEAFMCVEAARVYATGHSQGGGFVGARLACDTARSGRIAAFAPMSGGFYNASVDRASRSDPHHRENACEAPRARTENGSRTPDARAARRRRRRHQLLRRVPQKARACRQSATGQRTGRDGTAWTCATASSRSGGRGAVSSTCTATALVTLVYAGDDVDTPGCRVREWVPVGDPRGPMGPDGYSSTTHLIW</sequence>
<feature type="region of interest" description="Disordered" evidence="10">
    <location>
        <begin position="180"/>
        <end position="246"/>
    </location>
</feature>
<dbReference type="Gene3D" id="3.40.50.1820">
    <property type="entry name" value="alpha/beta hydrolase"/>
    <property type="match status" value="1"/>
</dbReference>
<comment type="catalytic activity">
    <reaction evidence="9">
        <text>feruloyl-polysaccharide + H2O = ferulate + polysaccharide.</text>
        <dbReference type="EC" id="3.1.1.73"/>
    </reaction>
</comment>
<evidence type="ECO:0000256" key="10">
    <source>
        <dbReference type="SAM" id="MobiDB-lite"/>
    </source>
</evidence>
<comment type="caution">
    <text evidence="11">The sequence shown here is derived from an EMBL/GenBank/DDBJ whole genome shotgun (WGS) entry which is preliminary data.</text>
</comment>
<evidence type="ECO:0000256" key="4">
    <source>
        <dbReference type="ARBA" id="ARBA00022651"/>
    </source>
</evidence>
<evidence type="ECO:0000256" key="1">
    <source>
        <dbReference type="ARBA" id="ARBA00004613"/>
    </source>
</evidence>
<evidence type="ECO:0000256" key="3">
    <source>
        <dbReference type="ARBA" id="ARBA00022525"/>
    </source>
</evidence>
<evidence type="ECO:0000256" key="2">
    <source>
        <dbReference type="ARBA" id="ARBA00013091"/>
    </source>
</evidence>
<protein>
    <recommendedName>
        <fullName evidence="2">feruloyl esterase</fullName>
        <ecNumber evidence="2">3.1.1.73</ecNumber>
    </recommendedName>
</protein>
<dbReference type="SUPFAM" id="SSF53474">
    <property type="entry name" value="alpha/beta-Hydrolases"/>
    <property type="match status" value="1"/>
</dbReference>
<evidence type="ECO:0000313" key="11">
    <source>
        <dbReference type="EMBL" id="RYO91623.1"/>
    </source>
</evidence>
<gene>
    <name evidence="11" type="ORF">DL762_002061</name>
</gene>
<feature type="compositionally biased region" description="Basic residues" evidence="10">
    <location>
        <begin position="212"/>
        <end position="231"/>
    </location>
</feature>
<evidence type="ECO:0000256" key="8">
    <source>
        <dbReference type="ARBA" id="ARBA00023326"/>
    </source>
</evidence>
<keyword evidence="5" id="KW-0732">Signal</keyword>
<evidence type="ECO:0000256" key="9">
    <source>
        <dbReference type="ARBA" id="ARBA00034075"/>
    </source>
</evidence>
<dbReference type="EMBL" id="QJNS01000038">
    <property type="protein sequence ID" value="RYO91623.1"/>
    <property type="molecule type" value="Genomic_DNA"/>
</dbReference>
<dbReference type="Proteomes" id="UP000294003">
    <property type="component" value="Unassembled WGS sequence"/>
</dbReference>
<proteinExistence type="predicted"/>
<dbReference type="InterPro" id="IPR029058">
    <property type="entry name" value="AB_hydrolase_fold"/>
</dbReference>
<organism evidence="11 12">
    <name type="scientific">Monosporascus cannonballus</name>
    <dbReference type="NCBI Taxonomy" id="155416"/>
    <lineage>
        <taxon>Eukaryota</taxon>
        <taxon>Fungi</taxon>
        <taxon>Dikarya</taxon>
        <taxon>Ascomycota</taxon>
        <taxon>Pezizomycotina</taxon>
        <taxon>Sordariomycetes</taxon>
        <taxon>Xylariomycetidae</taxon>
        <taxon>Xylariales</taxon>
        <taxon>Xylariales incertae sedis</taxon>
        <taxon>Monosporascus</taxon>
    </lineage>
</organism>
<dbReference type="PANTHER" id="PTHR38050">
    <property type="match status" value="1"/>
</dbReference>
<accession>A0ABY0HFR1</accession>
<keyword evidence="8" id="KW-0624">Polysaccharide degradation</keyword>
<comment type="subcellular location">
    <subcellularLocation>
        <location evidence="1">Secreted</location>
    </subcellularLocation>
</comment>